<keyword evidence="2" id="KW-1185">Reference proteome</keyword>
<feature type="non-terminal residue" evidence="1">
    <location>
        <position position="53"/>
    </location>
</feature>
<dbReference type="Proteomes" id="UP001154282">
    <property type="component" value="Unassembled WGS sequence"/>
</dbReference>
<sequence>MFEKFGNAERVRLHPNSFEALTQDFGLLEKQHPRAFKRIKCLELDTSWYNVEP</sequence>
<name>A0AAV0PCV8_9ROSI</name>
<gene>
    <name evidence="1" type="ORF">LITE_LOCUS37983</name>
</gene>
<protein>
    <submittedName>
        <fullName evidence="1">Uncharacterized protein</fullName>
    </submittedName>
</protein>
<dbReference type="AlphaFoldDB" id="A0AAV0PCV8"/>
<accession>A0AAV0PCV8</accession>
<evidence type="ECO:0000313" key="1">
    <source>
        <dbReference type="EMBL" id="CAI0468894.1"/>
    </source>
</evidence>
<organism evidence="1 2">
    <name type="scientific">Linum tenue</name>
    <dbReference type="NCBI Taxonomy" id="586396"/>
    <lineage>
        <taxon>Eukaryota</taxon>
        <taxon>Viridiplantae</taxon>
        <taxon>Streptophyta</taxon>
        <taxon>Embryophyta</taxon>
        <taxon>Tracheophyta</taxon>
        <taxon>Spermatophyta</taxon>
        <taxon>Magnoliopsida</taxon>
        <taxon>eudicotyledons</taxon>
        <taxon>Gunneridae</taxon>
        <taxon>Pentapetalae</taxon>
        <taxon>rosids</taxon>
        <taxon>fabids</taxon>
        <taxon>Malpighiales</taxon>
        <taxon>Linaceae</taxon>
        <taxon>Linum</taxon>
    </lineage>
</organism>
<evidence type="ECO:0000313" key="2">
    <source>
        <dbReference type="Proteomes" id="UP001154282"/>
    </source>
</evidence>
<reference evidence="1" key="1">
    <citation type="submission" date="2022-08" db="EMBL/GenBank/DDBJ databases">
        <authorList>
            <person name="Gutierrez-Valencia J."/>
        </authorList>
    </citation>
    <scope>NUCLEOTIDE SEQUENCE</scope>
</reference>
<comment type="caution">
    <text evidence="1">The sequence shown here is derived from an EMBL/GenBank/DDBJ whole genome shotgun (WGS) entry which is preliminary data.</text>
</comment>
<proteinExistence type="predicted"/>
<dbReference type="EMBL" id="CAMGYJ010000008">
    <property type="protein sequence ID" value="CAI0468894.1"/>
    <property type="molecule type" value="Genomic_DNA"/>
</dbReference>